<dbReference type="GO" id="GO:0004814">
    <property type="term" value="F:arginine-tRNA ligase activity"/>
    <property type="evidence" value="ECO:0007669"/>
    <property type="project" value="UniProtKB-EC"/>
</dbReference>
<evidence type="ECO:0000256" key="2">
    <source>
        <dbReference type="ARBA" id="ARBA00049339"/>
    </source>
</evidence>
<dbReference type="GO" id="GO:0006420">
    <property type="term" value="P:arginyl-tRNA aminoacylation"/>
    <property type="evidence" value="ECO:0007669"/>
    <property type="project" value="InterPro"/>
</dbReference>
<dbReference type="PANTHER" id="PTHR11956">
    <property type="entry name" value="ARGINYL-TRNA SYNTHETASE"/>
    <property type="match status" value="1"/>
</dbReference>
<comment type="catalytic activity">
    <reaction evidence="2">
        <text>tRNA(Arg) + L-arginine + ATP = L-arginyl-tRNA(Arg) + AMP + diphosphate</text>
        <dbReference type="Rhea" id="RHEA:20301"/>
        <dbReference type="Rhea" id="RHEA-COMP:9658"/>
        <dbReference type="Rhea" id="RHEA-COMP:9673"/>
        <dbReference type="ChEBI" id="CHEBI:30616"/>
        <dbReference type="ChEBI" id="CHEBI:32682"/>
        <dbReference type="ChEBI" id="CHEBI:33019"/>
        <dbReference type="ChEBI" id="CHEBI:78442"/>
        <dbReference type="ChEBI" id="CHEBI:78513"/>
        <dbReference type="ChEBI" id="CHEBI:456215"/>
        <dbReference type="EC" id="6.1.1.19"/>
    </reaction>
</comment>
<dbReference type="SUPFAM" id="SSF47323">
    <property type="entry name" value="Anticodon-binding domain of a subclass of class I aminoacyl-tRNA synthetases"/>
    <property type="match status" value="1"/>
</dbReference>
<reference evidence="4" key="1">
    <citation type="submission" date="2016-06" db="UniProtKB">
        <authorList>
            <consortium name="WormBaseParasite"/>
        </authorList>
    </citation>
    <scope>IDENTIFICATION</scope>
</reference>
<name>A0A183A4F0_9TREM</name>
<evidence type="ECO:0000259" key="3">
    <source>
        <dbReference type="SMART" id="SM00836"/>
    </source>
</evidence>
<evidence type="ECO:0000256" key="1">
    <source>
        <dbReference type="ARBA" id="ARBA00012837"/>
    </source>
</evidence>
<dbReference type="AlphaFoldDB" id="A0A183A4F0"/>
<dbReference type="Pfam" id="PF05746">
    <property type="entry name" value="DALR_1"/>
    <property type="match status" value="1"/>
</dbReference>
<dbReference type="EC" id="6.1.1.19" evidence="1"/>
<protein>
    <recommendedName>
        <fullName evidence="1">arginine--tRNA ligase</fullName>
        <ecNumber evidence="1">6.1.1.19</ecNumber>
    </recommendedName>
</protein>
<dbReference type="PANTHER" id="PTHR11956:SF5">
    <property type="entry name" value="ARGININE--TRNA LIGASE, CYTOPLASMIC"/>
    <property type="match status" value="1"/>
</dbReference>
<dbReference type="WBParaSite" id="ECPE_0000183501-mRNA-1">
    <property type="protein sequence ID" value="ECPE_0000183501-mRNA-1"/>
    <property type="gene ID" value="ECPE_0000183501"/>
</dbReference>
<dbReference type="InterPro" id="IPR009080">
    <property type="entry name" value="tRNAsynth_Ia_anticodon-bd"/>
</dbReference>
<dbReference type="SMART" id="SM00836">
    <property type="entry name" value="DALR_1"/>
    <property type="match status" value="1"/>
</dbReference>
<proteinExistence type="predicted"/>
<dbReference type="Gene3D" id="1.10.730.10">
    <property type="entry name" value="Isoleucyl-tRNA Synthetase, Domain 1"/>
    <property type="match status" value="1"/>
</dbReference>
<dbReference type="InterPro" id="IPR001278">
    <property type="entry name" value="Arg-tRNA-ligase"/>
</dbReference>
<feature type="domain" description="DALR anticodon binding" evidence="3">
    <location>
        <begin position="3"/>
        <end position="73"/>
    </location>
</feature>
<organism evidence="4">
    <name type="scientific">Echinostoma caproni</name>
    <dbReference type="NCBI Taxonomy" id="27848"/>
    <lineage>
        <taxon>Eukaryota</taxon>
        <taxon>Metazoa</taxon>
        <taxon>Spiralia</taxon>
        <taxon>Lophotrochozoa</taxon>
        <taxon>Platyhelminthes</taxon>
        <taxon>Trematoda</taxon>
        <taxon>Digenea</taxon>
        <taxon>Plagiorchiida</taxon>
        <taxon>Echinostomata</taxon>
        <taxon>Echinostomatoidea</taxon>
        <taxon>Echinostomatidae</taxon>
        <taxon>Echinostoma</taxon>
    </lineage>
</organism>
<sequence>LAELVKNEPIVLDHPAEWNLAKMLCRLPDILLRIQDDFLLHILCDYLYDLSCTFTAFYDSCYCIERNRETGEL</sequence>
<dbReference type="GO" id="GO:0005524">
    <property type="term" value="F:ATP binding"/>
    <property type="evidence" value="ECO:0007669"/>
    <property type="project" value="InterPro"/>
</dbReference>
<accession>A0A183A4F0</accession>
<dbReference type="InterPro" id="IPR008909">
    <property type="entry name" value="DALR_anticod-bd"/>
</dbReference>
<evidence type="ECO:0000313" key="4">
    <source>
        <dbReference type="WBParaSite" id="ECPE_0000183501-mRNA-1"/>
    </source>
</evidence>